<dbReference type="Gene3D" id="3.40.630.30">
    <property type="match status" value="1"/>
</dbReference>
<dbReference type="EMBL" id="QREH01000001">
    <property type="protein sequence ID" value="REE02506.1"/>
    <property type="molecule type" value="Genomic_DNA"/>
</dbReference>
<dbReference type="OrthoDB" id="3676098at2"/>
<sequence length="362" mass="37518">MTVPDAGPQLPAGVSLRPWAEGDDLRLLELWGDPTDAQHHQDRAMLRPSSNSPWARCLVAEDEGIAVAAAVVYASSVHPQRLWFYAETARELRGRGLATALLTALRAEAETARTEGTLATTELKTRFAVTSAALPNTAPDGADGAVSGDAGPESGSAVASAQLDLAGGPVAHPAQPFLAGQGFAPLQRSRRIAVGPGVIKAPELDGTGLAVEDLATGSVELTQAVAAFYAATHGWDPSDLSIGQAQQLLLGPATGASGAVVLRSQPKAQGGGIDAFAISYTPERTEDPTDVLLGWNPELAPLDAQAAAASLLALLTTQYPVQLEVDDSMDILTPILDQLVATGHARVLLDTRIWATDVPDAS</sequence>
<feature type="domain" description="N-acetyltransferase" evidence="2">
    <location>
        <begin position="14"/>
        <end position="205"/>
    </location>
</feature>
<protein>
    <recommendedName>
        <fullName evidence="2">N-acetyltransferase domain-containing protein</fullName>
    </recommendedName>
</protein>
<dbReference type="SUPFAM" id="SSF55729">
    <property type="entry name" value="Acyl-CoA N-acyltransferases (Nat)"/>
    <property type="match status" value="1"/>
</dbReference>
<gene>
    <name evidence="3" type="ORF">C8E99_0276</name>
</gene>
<dbReference type="RefSeq" id="WP_115930773.1">
    <property type="nucleotide sequence ID" value="NZ_QREH01000001.1"/>
</dbReference>
<evidence type="ECO:0000259" key="2">
    <source>
        <dbReference type="PROSITE" id="PS51186"/>
    </source>
</evidence>
<evidence type="ECO:0000256" key="1">
    <source>
        <dbReference type="SAM" id="MobiDB-lite"/>
    </source>
</evidence>
<keyword evidence="4" id="KW-1185">Reference proteome</keyword>
<dbReference type="Proteomes" id="UP000256727">
    <property type="component" value="Unassembled WGS sequence"/>
</dbReference>
<comment type="caution">
    <text evidence="3">The sequence shown here is derived from an EMBL/GenBank/DDBJ whole genome shotgun (WGS) entry which is preliminary data.</text>
</comment>
<evidence type="ECO:0000313" key="4">
    <source>
        <dbReference type="Proteomes" id="UP000256727"/>
    </source>
</evidence>
<name>A0A3D9LA27_9MICC</name>
<feature type="region of interest" description="Disordered" evidence="1">
    <location>
        <begin position="134"/>
        <end position="157"/>
    </location>
</feature>
<dbReference type="GO" id="GO:0016747">
    <property type="term" value="F:acyltransferase activity, transferring groups other than amino-acyl groups"/>
    <property type="evidence" value="ECO:0007669"/>
    <property type="project" value="InterPro"/>
</dbReference>
<reference evidence="3 4" key="1">
    <citation type="submission" date="2018-07" db="EMBL/GenBank/DDBJ databases">
        <title>Sequencing the genomes of 1000 actinobacteria strains.</title>
        <authorList>
            <person name="Klenk H.-P."/>
        </authorList>
    </citation>
    <scope>NUCLEOTIDE SEQUENCE [LARGE SCALE GENOMIC DNA]</scope>
    <source>
        <strain evidence="3 4">DSM 14442</strain>
    </source>
</reference>
<evidence type="ECO:0000313" key="3">
    <source>
        <dbReference type="EMBL" id="REE02506.1"/>
    </source>
</evidence>
<dbReference type="AlphaFoldDB" id="A0A3D9LA27"/>
<proteinExistence type="predicted"/>
<organism evidence="3 4">
    <name type="scientific">Citricoccus muralis</name>
    <dbReference type="NCBI Taxonomy" id="169134"/>
    <lineage>
        <taxon>Bacteria</taxon>
        <taxon>Bacillati</taxon>
        <taxon>Actinomycetota</taxon>
        <taxon>Actinomycetes</taxon>
        <taxon>Micrococcales</taxon>
        <taxon>Micrococcaceae</taxon>
        <taxon>Citricoccus</taxon>
    </lineage>
</organism>
<dbReference type="PROSITE" id="PS51186">
    <property type="entry name" value="GNAT"/>
    <property type="match status" value="1"/>
</dbReference>
<dbReference type="InterPro" id="IPR000182">
    <property type="entry name" value="GNAT_dom"/>
</dbReference>
<feature type="compositionally biased region" description="Low complexity" evidence="1">
    <location>
        <begin position="138"/>
        <end position="151"/>
    </location>
</feature>
<accession>A0A3D9LA27</accession>
<dbReference type="InterPro" id="IPR016181">
    <property type="entry name" value="Acyl_CoA_acyltransferase"/>
</dbReference>